<dbReference type="PROSITE" id="PS50893">
    <property type="entry name" value="ABC_TRANSPORTER_2"/>
    <property type="match status" value="1"/>
</dbReference>
<evidence type="ECO:0000256" key="8">
    <source>
        <dbReference type="ARBA" id="ARBA00023004"/>
    </source>
</evidence>
<dbReference type="InterPro" id="IPR003439">
    <property type="entry name" value="ABC_transporter-like_ATP-bd"/>
</dbReference>
<dbReference type="RefSeq" id="WP_188478192.1">
    <property type="nucleotide sequence ID" value="NZ_BMFJ01000001.1"/>
</dbReference>
<keyword evidence="8" id="KW-0408">Iron</keyword>
<dbReference type="PROSITE" id="PS00211">
    <property type="entry name" value="ABC_TRANSPORTER_1"/>
    <property type="match status" value="1"/>
</dbReference>
<evidence type="ECO:0000256" key="10">
    <source>
        <dbReference type="ARBA" id="ARBA00023136"/>
    </source>
</evidence>
<dbReference type="InterPro" id="IPR003593">
    <property type="entry name" value="AAA+_ATPase"/>
</dbReference>
<dbReference type="GO" id="GO:0016887">
    <property type="term" value="F:ATP hydrolysis activity"/>
    <property type="evidence" value="ECO:0007669"/>
    <property type="project" value="InterPro"/>
</dbReference>
<name>A0A917AAU6_9RHOB</name>
<reference evidence="13" key="1">
    <citation type="journal article" date="2019" name="Int. J. Syst. Evol. Microbiol.">
        <title>The Global Catalogue of Microorganisms (GCM) 10K type strain sequencing project: providing services to taxonomists for standard genome sequencing and annotation.</title>
        <authorList>
            <consortium name="The Broad Institute Genomics Platform"/>
            <consortium name="The Broad Institute Genome Sequencing Center for Infectious Disease"/>
            <person name="Wu L."/>
            <person name="Ma J."/>
        </authorList>
    </citation>
    <scope>NUCLEOTIDE SEQUENCE [LARGE SCALE GENOMIC DNA]</scope>
    <source>
        <strain evidence="13">CGMCC 1.12664</strain>
    </source>
</reference>
<protein>
    <submittedName>
        <fullName evidence="12">ABC transporter ATP-binding protein</fullName>
    </submittedName>
</protein>
<evidence type="ECO:0000313" key="13">
    <source>
        <dbReference type="Proteomes" id="UP000612855"/>
    </source>
</evidence>
<keyword evidence="9" id="KW-0406">Ion transport</keyword>
<keyword evidence="3" id="KW-0813">Transport</keyword>
<proteinExistence type="inferred from homology"/>
<evidence type="ECO:0000256" key="3">
    <source>
        <dbReference type="ARBA" id="ARBA00022448"/>
    </source>
</evidence>
<evidence type="ECO:0000256" key="9">
    <source>
        <dbReference type="ARBA" id="ARBA00023065"/>
    </source>
</evidence>
<dbReference type="PANTHER" id="PTHR42771">
    <property type="entry name" value="IRON(3+)-HYDROXAMATE IMPORT ATP-BINDING PROTEIN FHUC"/>
    <property type="match status" value="1"/>
</dbReference>
<dbReference type="FunFam" id="3.40.50.300:FF:000134">
    <property type="entry name" value="Iron-enterobactin ABC transporter ATP-binding protein"/>
    <property type="match status" value="1"/>
</dbReference>
<organism evidence="12 13">
    <name type="scientific">Primorskyibacter flagellatus</name>
    <dbReference type="NCBI Taxonomy" id="1387277"/>
    <lineage>
        <taxon>Bacteria</taxon>
        <taxon>Pseudomonadati</taxon>
        <taxon>Pseudomonadota</taxon>
        <taxon>Alphaproteobacteria</taxon>
        <taxon>Rhodobacterales</taxon>
        <taxon>Roseobacteraceae</taxon>
        <taxon>Primorskyibacter</taxon>
    </lineage>
</organism>
<dbReference type="GO" id="GO:0006826">
    <property type="term" value="P:iron ion transport"/>
    <property type="evidence" value="ECO:0007669"/>
    <property type="project" value="UniProtKB-KW"/>
</dbReference>
<keyword evidence="7 12" id="KW-0067">ATP-binding</keyword>
<keyword evidence="6" id="KW-0547">Nucleotide-binding</keyword>
<dbReference type="CDD" id="cd03214">
    <property type="entry name" value="ABC_Iron-Siderophores_B12_Hemin"/>
    <property type="match status" value="1"/>
</dbReference>
<keyword evidence="5" id="KW-0410">Iron transport</keyword>
<evidence type="ECO:0000256" key="6">
    <source>
        <dbReference type="ARBA" id="ARBA00022741"/>
    </source>
</evidence>
<comment type="subcellular location">
    <subcellularLocation>
        <location evidence="1">Cell membrane</location>
        <topology evidence="1">Peripheral membrane protein</topology>
    </subcellularLocation>
</comment>
<dbReference type="InterPro" id="IPR051535">
    <property type="entry name" value="Siderophore_ABC-ATPase"/>
</dbReference>
<dbReference type="PANTHER" id="PTHR42771:SF3">
    <property type="entry name" value="PETROBACTIN IMPORT ATP-BINDING PROTEIN YCLP"/>
    <property type="match status" value="1"/>
</dbReference>
<gene>
    <name evidence="12" type="ORF">GCM10011360_27090</name>
</gene>
<evidence type="ECO:0000256" key="2">
    <source>
        <dbReference type="ARBA" id="ARBA00005417"/>
    </source>
</evidence>
<comment type="similarity">
    <text evidence="2">Belongs to the ABC transporter superfamily.</text>
</comment>
<dbReference type="InterPro" id="IPR027417">
    <property type="entry name" value="P-loop_NTPase"/>
</dbReference>
<evidence type="ECO:0000256" key="1">
    <source>
        <dbReference type="ARBA" id="ARBA00004202"/>
    </source>
</evidence>
<accession>A0A917AAU6</accession>
<keyword evidence="13" id="KW-1185">Reference proteome</keyword>
<dbReference type="Pfam" id="PF00005">
    <property type="entry name" value="ABC_tran"/>
    <property type="match status" value="1"/>
</dbReference>
<dbReference type="SUPFAM" id="SSF52540">
    <property type="entry name" value="P-loop containing nucleoside triphosphate hydrolases"/>
    <property type="match status" value="1"/>
</dbReference>
<evidence type="ECO:0000256" key="4">
    <source>
        <dbReference type="ARBA" id="ARBA00022475"/>
    </source>
</evidence>
<dbReference type="GO" id="GO:0005524">
    <property type="term" value="F:ATP binding"/>
    <property type="evidence" value="ECO:0007669"/>
    <property type="project" value="UniProtKB-KW"/>
</dbReference>
<dbReference type="Proteomes" id="UP000612855">
    <property type="component" value="Unassembled WGS sequence"/>
</dbReference>
<dbReference type="GO" id="GO:0005886">
    <property type="term" value="C:plasma membrane"/>
    <property type="evidence" value="ECO:0007669"/>
    <property type="project" value="UniProtKB-SubCell"/>
</dbReference>
<evidence type="ECO:0000256" key="5">
    <source>
        <dbReference type="ARBA" id="ARBA00022496"/>
    </source>
</evidence>
<evidence type="ECO:0000259" key="11">
    <source>
        <dbReference type="PROSITE" id="PS50893"/>
    </source>
</evidence>
<keyword evidence="4" id="KW-1003">Cell membrane</keyword>
<comment type="caution">
    <text evidence="12">The sequence shown here is derived from an EMBL/GenBank/DDBJ whole genome shotgun (WGS) entry which is preliminary data.</text>
</comment>
<dbReference type="Gene3D" id="3.40.50.300">
    <property type="entry name" value="P-loop containing nucleotide triphosphate hydrolases"/>
    <property type="match status" value="1"/>
</dbReference>
<dbReference type="AlphaFoldDB" id="A0A917AAU6"/>
<dbReference type="InterPro" id="IPR017871">
    <property type="entry name" value="ABC_transporter-like_CS"/>
</dbReference>
<dbReference type="SMART" id="SM00382">
    <property type="entry name" value="AAA"/>
    <property type="match status" value="1"/>
</dbReference>
<sequence>MIRIEGLHHQIAGAEVLRGIDLTLPEGGVTALIGPNGAGKSTLLSLIARLIRVQRGRIEIGGHVVGQTRDRDLARVVAVLAQGAHVSARLRVAELVGFGRYPWHLGRPGAADHAAVDAALERFDLTGLRHRFLDELSGGQRQRAFVAMAFAQDTPYLLLDEPLNNLDIAAARDLMTLVRGLADEAGRTVVIVLHDINYATAFADRLVVLKQGQVVAQGAPGEVVSAPLLADVFGTAARVEQIDGRPVVLV</sequence>
<dbReference type="EMBL" id="BMFJ01000001">
    <property type="protein sequence ID" value="GGE37858.1"/>
    <property type="molecule type" value="Genomic_DNA"/>
</dbReference>
<feature type="domain" description="ABC transporter" evidence="11">
    <location>
        <begin position="2"/>
        <end position="236"/>
    </location>
</feature>
<evidence type="ECO:0000313" key="12">
    <source>
        <dbReference type="EMBL" id="GGE37858.1"/>
    </source>
</evidence>
<evidence type="ECO:0000256" key="7">
    <source>
        <dbReference type="ARBA" id="ARBA00022840"/>
    </source>
</evidence>
<keyword evidence="10" id="KW-0472">Membrane</keyword>